<proteinExistence type="inferred from homology"/>
<dbReference type="InterPro" id="IPR008271">
    <property type="entry name" value="Ser/Thr_kinase_AS"/>
</dbReference>
<dbReference type="SMART" id="SM00591">
    <property type="entry name" value="RWD"/>
    <property type="match status" value="1"/>
</dbReference>
<keyword evidence="18" id="KW-1185">Reference proteome</keyword>
<feature type="compositionally biased region" description="Basic and acidic residues" evidence="13">
    <location>
        <begin position="689"/>
        <end position="704"/>
    </location>
</feature>
<dbReference type="InterPro" id="IPR017441">
    <property type="entry name" value="Protein_kinase_ATP_BS"/>
</dbReference>
<dbReference type="GO" id="GO:1990625">
    <property type="term" value="P:negative regulation of cytoplasmic translational initiation in response to stress"/>
    <property type="evidence" value="ECO:0007669"/>
    <property type="project" value="TreeGrafter"/>
</dbReference>
<keyword evidence="5" id="KW-0418">Kinase</keyword>
<dbReference type="GO" id="GO:0005524">
    <property type="term" value="F:ATP binding"/>
    <property type="evidence" value="ECO:0007669"/>
    <property type="project" value="UniProtKB-UniRule"/>
</dbReference>
<dbReference type="GO" id="GO:0005634">
    <property type="term" value="C:nucleus"/>
    <property type="evidence" value="ECO:0007669"/>
    <property type="project" value="TreeGrafter"/>
</dbReference>
<dbReference type="EC" id="2.7.11.1" evidence="1"/>
<feature type="region of interest" description="Disordered" evidence="13">
    <location>
        <begin position="689"/>
        <end position="708"/>
    </location>
</feature>
<dbReference type="Pfam" id="PF00069">
    <property type="entry name" value="Pkinase"/>
    <property type="match status" value="2"/>
</dbReference>
<reference evidence="19" key="1">
    <citation type="submission" date="2017-02" db="UniProtKB">
        <authorList>
            <consortium name="WormBaseParasite"/>
        </authorList>
    </citation>
    <scope>IDENTIFICATION</scope>
</reference>
<evidence type="ECO:0000256" key="1">
    <source>
        <dbReference type="ARBA" id="ARBA00012513"/>
    </source>
</evidence>
<dbReference type="PROSITE" id="PS00107">
    <property type="entry name" value="PROTEIN_KINASE_ATP"/>
    <property type="match status" value="1"/>
</dbReference>
<dbReference type="SUPFAM" id="SSF54495">
    <property type="entry name" value="UBC-like"/>
    <property type="match status" value="1"/>
</dbReference>
<keyword evidence="14" id="KW-0472">Membrane</keyword>
<dbReference type="InterPro" id="IPR050339">
    <property type="entry name" value="CC_SR_Kinase"/>
</dbReference>
<reference evidence="17 18" key="2">
    <citation type="submission" date="2018-10" db="EMBL/GenBank/DDBJ databases">
        <authorList>
            <consortium name="Pathogen Informatics"/>
        </authorList>
    </citation>
    <scope>NUCLEOTIDE SEQUENCE [LARGE SCALE GENOMIC DNA]</scope>
</reference>
<comment type="catalytic activity">
    <reaction evidence="8">
        <text>L-threonyl-[protein] + ATP = O-phospho-L-threonyl-[protein] + ADP + H(+)</text>
        <dbReference type="Rhea" id="RHEA:46608"/>
        <dbReference type="Rhea" id="RHEA-COMP:11060"/>
        <dbReference type="Rhea" id="RHEA-COMP:11605"/>
        <dbReference type="ChEBI" id="CHEBI:15378"/>
        <dbReference type="ChEBI" id="CHEBI:30013"/>
        <dbReference type="ChEBI" id="CHEBI:30616"/>
        <dbReference type="ChEBI" id="CHEBI:61977"/>
        <dbReference type="ChEBI" id="CHEBI:456216"/>
        <dbReference type="EC" id="2.7.11.1"/>
    </reaction>
</comment>
<evidence type="ECO:0000256" key="9">
    <source>
        <dbReference type="ARBA" id="ARBA00048679"/>
    </source>
</evidence>
<dbReference type="InterPro" id="IPR006575">
    <property type="entry name" value="RWD_dom"/>
</dbReference>
<dbReference type="Gene3D" id="3.10.110.10">
    <property type="entry name" value="Ubiquitin Conjugating Enzyme"/>
    <property type="match status" value="1"/>
</dbReference>
<evidence type="ECO:0000256" key="8">
    <source>
        <dbReference type="ARBA" id="ARBA00047899"/>
    </source>
</evidence>
<feature type="compositionally biased region" description="Basic and acidic residues" evidence="13">
    <location>
        <begin position="591"/>
        <end position="602"/>
    </location>
</feature>
<dbReference type="Gene3D" id="3.30.200.20">
    <property type="entry name" value="Phosphorylase Kinase, domain 1"/>
    <property type="match status" value="1"/>
</dbReference>
<comment type="similarity">
    <text evidence="7">Belongs to the protein kinase superfamily. Ser/Thr protein kinase family. GCN2 subfamily.</text>
</comment>
<protein>
    <recommendedName>
        <fullName evidence="1">non-specific serine/threonine protein kinase</fullName>
        <ecNumber evidence="1">2.7.11.1</ecNumber>
    </recommendedName>
</protein>
<feature type="region of interest" description="Disordered" evidence="13">
    <location>
        <begin position="581"/>
        <end position="608"/>
    </location>
</feature>
<keyword evidence="2" id="KW-0723">Serine/threonine-protein kinase</keyword>
<evidence type="ECO:0000256" key="6">
    <source>
        <dbReference type="ARBA" id="ARBA00022840"/>
    </source>
</evidence>
<keyword evidence="3" id="KW-0808">Transferase</keyword>
<evidence type="ECO:0000256" key="3">
    <source>
        <dbReference type="ARBA" id="ARBA00022679"/>
    </source>
</evidence>
<evidence type="ECO:0000256" key="13">
    <source>
        <dbReference type="SAM" id="MobiDB-lite"/>
    </source>
</evidence>
<dbReference type="CDD" id="cd23823">
    <property type="entry name" value="RWD_GCN2"/>
    <property type="match status" value="1"/>
</dbReference>
<dbReference type="Gene3D" id="1.10.510.10">
    <property type="entry name" value="Transferase(Phosphotransferase) domain 1"/>
    <property type="match status" value="1"/>
</dbReference>
<dbReference type="InterPro" id="IPR045864">
    <property type="entry name" value="aa-tRNA-synth_II/BPL/LPL"/>
</dbReference>
<evidence type="ECO:0000313" key="19">
    <source>
        <dbReference type="WBParaSite" id="EVEC_0001007901-mRNA-1"/>
    </source>
</evidence>
<dbReference type="SUPFAM" id="SSF56112">
    <property type="entry name" value="Protein kinase-like (PK-like)"/>
    <property type="match status" value="2"/>
</dbReference>
<feature type="binding site" evidence="11">
    <location>
        <begin position="516"/>
        <end position="524"/>
    </location>
    <ligand>
        <name>ATP</name>
        <dbReference type="ChEBI" id="CHEBI:30616"/>
    </ligand>
</feature>
<dbReference type="EMBL" id="UXUI01010048">
    <property type="protein sequence ID" value="VDD94685.1"/>
    <property type="molecule type" value="Genomic_DNA"/>
</dbReference>
<dbReference type="SMART" id="SM00220">
    <property type="entry name" value="S_TKc"/>
    <property type="match status" value="1"/>
</dbReference>
<dbReference type="InterPro" id="IPR016255">
    <property type="entry name" value="Gcn2"/>
</dbReference>
<feature type="domain" description="Protein kinase" evidence="15">
    <location>
        <begin position="510"/>
        <end position="922"/>
    </location>
</feature>
<keyword evidence="14" id="KW-1133">Transmembrane helix</keyword>
<feature type="transmembrane region" description="Helical" evidence="14">
    <location>
        <begin position="31"/>
        <end position="51"/>
    </location>
</feature>
<keyword evidence="4 11" id="KW-0547">Nucleotide-binding</keyword>
<gene>
    <name evidence="17" type="ORF">EVEC_LOCUS9436</name>
</gene>
<evidence type="ECO:0000256" key="7">
    <source>
        <dbReference type="ARBA" id="ARBA00037982"/>
    </source>
</evidence>
<evidence type="ECO:0000256" key="5">
    <source>
        <dbReference type="ARBA" id="ARBA00022777"/>
    </source>
</evidence>
<dbReference type="Gene3D" id="3.40.50.800">
    <property type="entry name" value="Anticodon-binding domain"/>
    <property type="match status" value="1"/>
</dbReference>
<dbReference type="GO" id="GO:0005829">
    <property type="term" value="C:cytosol"/>
    <property type="evidence" value="ECO:0007669"/>
    <property type="project" value="TreeGrafter"/>
</dbReference>
<dbReference type="InterPro" id="IPR000719">
    <property type="entry name" value="Prot_kinase_dom"/>
</dbReference>
<evidence type="ECO:0000313" key="18">
    <source>
        <dbReference type="Proteomes" id="UP000274131"/>
    </source>
</evidence>
<organism evidence="19">
    <name type="scientific">Enterobius vermicularis</name>
    <name type="common">Human pinworm</name>
    <dbReference type="NCBI Taxonomy" id="51028"/>
    <lineage>
        <taxon>Eukaryota</taxon>
        <taxon>Metazoa</taxon>
        <taxon>Ecdysozoa</taxon>
        <taxon>Nematoda</taxon>
        <taxon>Chromadorea</taxon>
        <taxon>Rhabditida</taxon>
        <taxon>Spirurina</taxon>
        <taxon>Oxyuridomorpha</taxon>
        <taxon>Oxyuroidea</taxon>
        <taxon>Oxyuridae</taxon>
        <taxon>Enterobius</taxon>
    </lineage>
</organism>
<dbReference type="PROSITE" id="PS50908">
    <property type="entry name" value="RWD"/>
    <property type="match status" value="1"/>
</dbReference>
<evidence type="ECO:0000256" key="12">
    <source>
        <dbReference type="PROSITE-ProRule" id="PRU10141"/>
    </source>
</evidence>
<dbReference type="WBParaSite" id="EVEC_0001007901-mRNA-1">
    <property type="protein sequence ID" value="EVEC_0001007901-mRNA-1"/>
    <property type="gene ID" value="EVEC_0001007901"/>
</dbReference>
<comment type="catalytic activity">
    <reaction evidence="9">
        <text>L-seryl-[protein] + ATP = O-phospho-L-seryl-[protein] + ADP + H(+)</text>
        <dbReference type="Rhea" id="RHEA:17989"/>
        <dbReference type="Rhea" id="RHEA-COMP:9863"/>
        <dbReference type="Rhea" id="RHEA-COMP:11604"/>
        <dbReference type="ChEBI" id="CHEBI:15378"/>
        <dbReference type="ChEBI" id="CHEBI:29999"/>
        <dbReference type="ChEBI" id="CHEBI:30616"/>
        <dbReference type="ChEBI" id="CHEBI:83421"/>
        <dbReference type="ChEBI" id="CHEBI:456216"/>
        <dbReference type="EC" id="2.7.11.1"/>
    </reaction>
</comment>
<evidence type="ECO:0000256" key="2">
    <source>
        <dbReference type="ARBA" id="ARBA00022527"/>
    </source>
</evidence>
<evidence type="ECO:0000256" key="11">
    <source>
        <dbReference type="PIRSR" id="PIRSR000660-2"/>
    </source>
</evidence>
<evidence type="ECO:0000256" key="4">
    <source>
        <dbReference type="ARBA" id="ARBA00022741"/>
    </source>
</evidence>
<accession>A0A0N4VGZ0</accession>
<dbReference type="PROSITE" id="PS50011">
    <property type="entry name" value="PROTEIN_KINASE_DOM"/>
    <property type="match status" value="1"/>
</dbReference>
<dbReference type="GO" id="GO:0000077">
    <property type="term" value="P:DNA damage checkpoint signaling"/>
    <property type="evidence" value="ECO:0007669"/>
    <property type="project" value="InterPro"/>
</dbReference>
<feature type="binding site" evidence="11 12">
    <location>
        <position position="539"/>
    </location>
    <ligand>
        <name>ATP</name>
        <dbReference type="ChEBI" id="CHEBI:30616"/>
    </ligand>
</feature>
<dbReference type="PROSITE" id="PS00108">
    <property type="entry name" value="PROTEIN_KINASE_ST"/>
    <property type="match status" value="1"/>
</dbReference>
<dbReference type="InterPro" id="IPR016135">
    <property type="entry name" value="UBQ-conjugating_enzyme/RWD"/>
</dbReference>
<dbReference type="PANTHER" id="PTHR11042:SF136">
    <property type="entry name" value="EIF-2-ALPHA KINASE GCN2"/>
    <property type="match status" value="1"/>
</dbReference>
<evidence type="ECO:0000256" key="14">
    <source>
        <dbReference type="SAM" id="Phobius"/>
    </source>
</evidence>
<dbReference type="Gene3D" id="3.30.930.10">
    <property type="entry name" value="Bira Bifunctional Protein, Domain 2"/>
    <property type="match status" value="1"/>
</dbReference>
<name>A0A0N4VGZ0_ENTVE</name>
<dbReference type="InterPro" id="IPR011009">
    <property type="entry name" value="Kinase-like_dom_sf"/>
</dbReference>
<dbReference type="InterPro" id="IPR024435">
    <property type="entry name" value="HisRS-related_dom"/>
</dbReference>
<sequence>MCIVKAVKLCILAYLQQQCLGGKNWLSVRDFLLILNIVFFNVVSAVNYTVFKQLWRPLDLVIHLHPAYSGPANDFTAFVSIDLHITCSDDYPLKSAPKVFLENPKGLSDGDVKKLNCILTKKSDEMLGSEVVLELCQIVEDFLSKNNKPPEGSFHDGMLREKAAAEHEIKKQKATTEQREREEIAAFQEIRREKLLWKEAENYERTSNRHLSIFSSELLCCIDGVERRICPSSSSGPRALSNNIYKEYSAHVFDTGSEVLVTEWRFIYSLGRRGALRKADFRVQPFLEKLSALEDQMLRLTKWKVASQNLCSYSFFSVLKNSVSPTKVDVRILLAQSVGSGDTVLSRCATDLLFRPTVLSKLAAQTLLALKSLHCQQLLHSNLSPDTIWVTTNESFQTSDYYLIPFIEEVREAFESGAGKDDLSTKRSFSRKDDILQLRNLLQAYSSKLSDGKFKDSLYSFLLACASAESIEELVDHPFLLCVESPSFAASMLNNEGINFDGSNRLKNEFVYLDFLGKGGFGDVVLARNKLDGNDYAIKRIPLDPRDEKLNRKVMREAKLFSGLCHTNVVRYFSAWIEHVPKPSSPSRSTTAEKAEEGERQSSCENSMLPANLRNIESRVADIPVESAAEWSTSFHKLDVHSSSSTSGSDDEELPFFKKNHSSNVISTTNNSDFEILFEENEVREAVGEISERELAESDEKSRGTDSASSLDLGFRVLYIQMEYCEQSTLRSLIDSGELSAIPRRIWQILKQILLGLQYIHQEGMIHRDIKPMNILIDGTGTAKIGDFGLATRNYLERQSACTISSEKEESLTKDIGTALYIAPELLSTSGLKVDYTAKIDVYSVGIVLFEMFYRPLLPGMERISILKTLRNCFFFPDDFATEVPEVHRKTAKDLIKLMLTLSPDERPSVRDVLESERIPLIELEESEFQKIFSQTYRSRNSKLRQWMLDTMFSEPVPQAVDFLYDQFICLPKNSLGIPAVRAMDMIEQQLSKICLNHAFVKFPAHSIVPSRLSPSAVSRMKECKFIDDCGTSVSLPFDLRRAFVRYCVRNGINRLKRFHSGKVYGYTDELAGTHPAERSEFSVDYLGPHSSSPLLDAEILIITLEAVSCIELFQSFKWELKVGHLSLIAAAATYLGYSDSSAQMKILNALHKISSSEELLNKKQRIDRLQTCAEMSQNQATSLLSILEGDEFTMNALRERFRPLLRSRNDMVREFAKKGLDDLTSCCGILETFSDMTDRVIFDSSLCCRPSTFSNGLVFQLTILYPRKRGGMRPVVICYGGHYEGMLEQERRGRDPAPPTPTCLVGCGFIMDSLAKLHCARFPGFGKSLCSALVCSVSSELIMEEVCLVRLLWENNISADILYDPVSSVHELGLLEHCSEKEIGNILIVTDRNEVFLRSHNTDYGKLSFSDAVAKIDSAGENGTVSSCEIMARSRQATNSSSVATAANISIHFATSEKLAYNTRKRIEVQVPLFMQKTLANFSSSARIEVVVCDLPSDAVRQLVAAIDRNLSLEELHVVFDNLSLQLNKYKKGLKFIHETLENAVLFGRQTWLKAIFRFFGVLSKSIFAPIDFPEGTTKSVIGDGRGRRLAVRGERELQSTRGWELHCGPVQVVSTGDDNDGASDDDVGHHCSIHFAAYNK</sequence>
<dbReference type="Proteomes" id="UP000274131">
    <property type="component" value="Unassembled WGS sequence"/>
</dbReference>
<dbReference type="InterPro" id="IPR036621">
    <property type="entry name" value="Anticodon-bd_dom_sf"/>
</dbReference>
<dbReference type="Pfam" id="PF12745">
    <property type="entry name" value="HGTP_anticodon2"/>
    <property type="match status" value="1"/>
</dbReference>
<dbReference type="SUPFAM" id="SSF55681">
    <property type="entry name" value="Class II aaRS and biotin synthetases"/>
    <property type="match status" value="1"/>
</dbReference>
<dbReference type="OrthoDB" id="5915312at2759"/>
<evidence type="ECO:0000313" key="17">
    <source>
        <dbReference type="EMBL" id="VDD94685.1"/>
    </source>
</evidence>
<dbReference type="Pfam" id="PF05773">
    <property type="entry name" value="RWD"/>
    <property type="match status" value="1"/>
</dbReference>
<dbReference type="STRING" id="51028.A0A0N4VGZ0"/>
<dbReference type="PIRSF" id="PIRSF000660">
    <property type="entry name" value="Ser/Thr_PK_GCN2"/>
    <property type="match status" value="1"/>
</dbReference>
<evidence type="ECO:0000256" key="10">
    <source>
        <dbReference type="PIRSR" id="PIRSR000660-1"/>
    </source>
</evidence>
<keyword evidence="14" id="KW-0812">Transmembrane</keyword>
<feature type="domain" description="RWD" evidence="16">
    <location>
        <begin position="30"/>
        <end position="146"/>
    </location>
</feature>
<keyword evidence="6 11" id="KW-0067">ATP-binding</keyword>
<feature type="active site" description="Proton acceptor" evidence="10">
    <location>
        <position position="769"/>
    </location>
</feature>
<evidence type="ECO:0000259" key="15">
    <source>
        <dbReference type="PROSITE" id="PS50011"/>
    </source>
</evidence>
<dbReference type="GO" id="GO:0004694">
    <property type="term" value="F:eukaryotic translation initiation factor 2alpha kinase activity"/>
    <property type="evidence" value="ECO:0007669"/>
    <property type="project" value="InterPro"/>
</dbReference>
<dbReference type="PANTHER" id="PTHR11042">
    <property type="entry name" value="EUKARYOTIC TRANSLATION INITIATION FACTOR 2-ALPHA KINASE EIF2-ALPHA KINASE -RELATED"/>
    <property type="match status" value="1"/>
</dbReference>
<evidence type="ECO:0000259" key="16">
    <source>
        <dbReference type="PROSITE" id="PS50908"/>
    </source>
</evidence>